<dbReference type="EMBL" id="UZAH01031639">
    <property type="protein sequence ID" value="VDP16834.1"/>
    <property type="molecule type" value="Genomic_DNA"/>
</dbReference>
<reference evidence="1 2" key="1">
    <citation type="submission" date="2018-11" db="EMBL/GenBank/DDBJ databases">
        <authorList>
            <consortium name="Pathogen Informatics"/>
        </authorList>
    </citation>
    <scope>NUCLEOTIDE SEQUENCE [LARGE SCALE GENOMIC DNA]</scope>
</reference>
<organism evidence="2 3">
    <name type="scientific">Heligmosomoides polygyrus</name>
    <name type="common">Parasitic roundworm</name>
    <dbReference type="NCBI Taxonomy" id="6339"/>
    <lineage>
        <taxon>Eukaryota</taxon>
        <taxon>Metazoa</taxon>
        <taxon>Ecdysozoa</taxon>
        <taxon>Nematoda</taxon>
        <taxon>Chromadorea</taxon>
        <taxon>Rhabditida</taxon>
        <taxon>Rhabditina</taxon>
        <taxon>Rhabditomorpha</taxon>
        <taxon>Strongyloidea</taxon>
        <taxon>Heligmosomidae</taxon>
        <taxon>Heligmosomoides</taxon>
    </lineage>
</organism>
<evidence type="ECO:0000313" key="2">
    <source>
        <dbReference type="Proteomes" id="UP000050761"/>
    </source>
</evidence>
<protein>
    <submittedName>
        <fullName evidence="3">MoeA_C domain-containing protein</fullName>
    </submittedName>
</protein>
<proteinExistence type="predicted"/>
<dbReference type="AlphaFoldDB" id="A0A183GCC8"/>
<accession>A0A3P8CCA5</accession>
<evidence type="ECO:0000313" key="3">
    <source>
        <dbReference type="WBParaSite" id="HPBE_0001981801-mRNA-1"/>
    </source>
</evidence>
<keyword evidence="2" id="KW-1185">Reference proteome</keyword>
<accession>A0A183GCC8</accession>
<dbReference type="Proteomes" id="UP000050761">
    <property type="component" value="Unassembled WGS sequence"/>
</dbReference>
<reference evidence="3" key="2">
    <citation type="submission" date="2019-09" db="UniProtKB">
        <authorList>
            <consortium name="WormBaseParasite"/>
        </authorList>
    </citation>
    <scope>IDENTIFICATION</scope>
</reference>
<dbReference type="WBParaSite" id="HPBE_0001981801-mRNA-1">
    <property type="protein sequence ID" value="HPBE_0001981801-mRNA-1"/>
    <property type="gene ID" value="HPBE_0001981801"/>
</dbReference>
<evidence type="ECO:0000313" key="1">
    <source>
        <dbReference type="EMBL" id="VDP16834.1"/>
    </source>
</evidence>
<gene>
    <name evidence="1" type="ORF">HPBE_LOCUS19817</name>
</gene>
<sequence length="75" mass="8162">MDDRKPSVKTAPSLSVREFFLGLVDAGRDGLIITSCNSRKNSILRAACKGLLLVLLKPGEALESSVFLVKFRIAQ</sequence>
<name>A0A183GCC8_HELPZ</name>